<comment type="caution">
    <text evidence="2">The sequence shown here is derived from an EMBL/GenBank/DDBJ whole genome shotgun (WGS) entry which is preliminary data.</text>
</comment>
<dbReference type="EMBL" id="SRLO01000425">
    <property type="protein sequence ID" value="TNN56574.1"/>
    <property type="molecule type" value="Genomic_DNA"/>
</dbReference>
<sequence length="159" mass="17688">MKAATRHMGRPQATMTPSQPATARIMPRISKPAEYIVRAGDEEGAEQDSRSRLCGIEGPSVVGHLSERQSQPLPVRSGRASNGMPTLVTWAPSGLFPRLLESFQPLLNTLHCATGPRWRNAMEELDGGTRWRNSVEELCGGTRWGNSRISFTFWQFTKH</sequence>
<dbReference type="Proteomes" id="UP000314294">
    <property type="component" value="Unassembled WGS sequence"/>
</dbReference>
<evidence type="ECO:0000313" key="2">
    <source>
        <dbReference type="EMBL" id="TNN56574.1"/>
    </source>
</evidence>
<accession>A0A4Z2GVD4</accession>
<evidence type="ECO:0000256" key="1">
    <source>
        <dbReference type="SAM" id="MobiDB-lite"/>
    </source>
</evidence>
<evidence type="ECO:0000313" key="3">
    <source>
        <dbReference type="Proteomes" id="UP000314294"/>
    </source>
</evidence>
<proteinExistence type="predicted"/>
<feature type="region of interest" description="Disordered" evidence="1">
    <location>
        <begin position="1"/>
        <end position="26"/>
    </location>
</feature>
<dbReference type="AlphaFoldDB" id="A0A4Z2GVD4"/>
<protein>
    <submittedName>
        <fullName evidence="2">Uncharacterized protein</fullName>
    </submittedName>
</protein>
<organism evidence="2 3">
    <name type="scientific">Liparis tanakae</name>
    <name type="common">Tanaka's snailfish</name>
    <dbReference type="NCBI Taxonomy" id="230148"/>
    <lineage>
        <taxon>Eukaryota</taxon>
        <taxon>Metazoa</taxon>
        <taxon>Chordata</taxon>
        <taxon>Craniata</taxon>
        <taxon>Vertebrata</taxon>
        <taxon>Euteleostomi</taxon>
        <taxon>Actinopterygii</taxon>
        <taxon>Neopterygii</taxon>
        <taxon>Teleostei</taxon>
        <taxon>Neoteleostei</taxon>
        <taxon>Acanthomorphata</taxon>
        <taxon>Eupercaria</taxon>
        <taxon>Perciformes</taxon>
        <taxon>Cottioidei</taxon>
        <taxon>Cottales</taxon>
        <taxon>Liparidae</taxon>
        <taxon>Liparis</taxon>
    </lineage>
</organism>
<dbReference type="OrthoDB" id="10607695at2759"/>
<reference evidence="2 3" key="1">
    <citation type="submission" date="2019-03" db="EMBL/GenBank/DDBJ databases">
        <title>First draft genome of Liparis tanakae, snailfish: a comprehensive survey of snailfish specific genes.</title>
        <authorList>
            <person name="Kim W."/>
            <person name="Song I."/>
            <person name="Jeong J.-H."/>
            <person name="Kim D."/>
            <person name="Kim S."/>
            <person name="Ryu S."/>
            <person name="Song J.Y."/>
            <person name="Lee S.K."/>
        </authorList>
    </citation>
    <scope>NUCLEOTIDE SEQUENCE [LARGE SCALE GENOMIC DNA]</scope>
    <source>
        <tissue evidence="2">Muscle</tissue>
    </source>
</reference>
<gene>
    <name evidence="2" type="ORF">EYF80_033219</name>
</gene>
<keyword evidence="3" id="KW-1185">Reference proteome</keyword>
<name>A0A4Z2GVD4_9TELE</name>